<dbReference type="EMBL" id="CP136896">
    <property type="protein sequence ID" value="WOL14305.1"/>
    <property type="molecule type" value="Genomic_DNA"/>
</dbReference>
<name>A0AAQ3KTB9_9LILI</name>
<reference evidence="2 3" key="1">
    <citation type="submission" date="2023-10" db="EMBL/GenBank/DDBJ databases">
        <title>Chromosome-scale genome assembly provides insights into flower coloration mechanisms of Canna indica.</title>
        <authorList>
            <person name="Li C."/>
        </authorList>
    </citation>
    <scope>NUCLEOTIDE SEQUENCE [LARGE SCALE GENOMIC DNA]</scope>
    <source>
        <tissue evidence="2">Flower</tissue>
    </source>
</reference>
<accession>A0AAQ3KTB9</accession>
<evidence type="ECO:0000259" key="1">
    <source>
        <dbReference type="PROSITE" id="PS50878"/>
    </source>
</evidence>
<sequence>MPIKETKLKQLKRIWILVMKQKTLIGSSRQRLSIGSTSDQLLNPNWDELFSDDFVEQEDLIRSCTNEEILEALKSLGKDKAPGPDGLTAKFYLKFWDIIEDNMRLVLSDFCEERCDLARANKSFIIPIPKVEGANKMGEFRPISLTTSIVKIFSKLLASKLKSLLEIMIEDTQCAFLPGRSTLDSFMAASETIHFCKKNKLDTIMLKLDLSNAFDSVDWDFLLKLLRHRGFPEKWVGWISILLKMGESSVLLNGEQGKWIKHKKGLRQGDPLSPYLFLLIADVFARMLKRAARMHLIKGVSMGGEFNISNLQFADDFVVFTKGDRDDLINLKILLYGYEVMTGLKANISKTEALHVLGNDDKSAKAAGILGPKEYGGLGIINLEKHNLARLGKWWWALATDKKMVWVEIVKMNYFQRRKWYDDNNANNWSRDSILKGKDMFALGS</sequence>
<dbReference type="InterPro" id="IPR043502">
    <property type="entry name" value="DNA/RNA_pol_sf"/>
</dbReference>
<gene>
    <name evidence="2" type="ORF">Cni_G23085</name>
</gene>
<dbReference type="SUPFAM" id="SSF56672">
    <property type="entry name" value="DNA/RNA polymerases"/>
    <property type="match status" value="1"/>
</dbReference>
<dbReference type="PANTHER" id="PTHR31635">
    <property type="entry name" value="REVERSE TRANSCRIPTASE DOMAIN-CONTAINING PROTEIN-RELATED"/>
    <property type="match status" value="1"/>
</dbReference>
<proteinExistence type="predicted"/>
<organism evidence="2 3">
    <name type="scientific">Canna indica</name>
    <name type="common">Indian-shot</name>
    <dbReference type="NCBI Taxonomy" id="4628"/>
    <lineage>
        <taxon>Eukaryota</taxon>
        <taxon>Viridiplantae</taxon>
        <taxon>Streptophyta</taxon>
        <taxon>Embryophyta</taxon>
        <taxon>Tracheophyta</taxon>
        <taxon>Spermatophyta</taxon>
        <taxon>Magnoliopsida</taxon>
        <taxon>Liliopsida</taxon>
        <taxon>Zingiberales</taxon>
        <taxon>Cannaceae</taxon>
        <taxon>Canna</taxon>
    </lineage>
</organism>
<protein>
    <recommendedName>
        <fullName evidence="1">Reverse transcriptase domain-containing protein</fullName>
    </recommendedName>
</protein>
<dbReference type="CDD" id="cd01650">
    <property type="entry name" value="RT_nLTR_like"/>
    <property type="match status" value="1"/>
</dbReference>
<dbReference type="PANTHER" id="PTHR31635:SF196">
    <property type="entry name" value="REVERSE TRANSCRIPTASE DOMAIN-CONTAINING PROTEIN-RELATED"/>
    <property type="match status" value="1"/>
</dbReference>
<dbReference type="InterPro" id="IPR000477">
    <property type="entry name" value="RT_dom"/>
</dbReference>
<dbReference type="Pfam" id="PF00078">
    <property type="entry name" value="RVT_1"/>
    <property type="match status" value="1"/>
</dbReference>
<evidence type="ECO:0000313" key="3">
    <source>
        <dbReference type="Proteomes" id="UP001327560"/>
    </source>
</evidence>
<evidence type="ECO:0000313" key="2">
    <source>
        <dbReference type="EMBL" id="WOL14305.1"/>
    </source>
</evidence>
<dbReference type="AlphaFoldDB" id="A0AAQ3KTB9"/>
<dbReference type="Proteomes" id="UP001327560">
    <property type="component" value="Chromosome 7"/>
</dbReference>
<feature type="domain" description="Reverse transcriptase" evidence="1">
    <location>
        <begin position="109"/>
        <end position="380"/>
    </location>
</feature>
<keyword evidence="3" id="KW-1185">Reference proteome</keyword>
<dbReference type="PROSITE" id="PS50878">
    <property type="entry name" value="RT_POL"/>
    <property type="match status" value="1"/>
</dbReference>